<evidence type="ECO:0000256" key="3">
    <source>
        <dbReference type="ARBA" id="ARBA00022448"/>
    </source>
</evidence>
<dbReference type="InterPro" id="IPR037294">
    <property type="entry name" value="ABC_BtuC-like"/>
</dbReference>
<evidence type="ECO:0000256" key="7">
    <source>
        <dbReference type="ARBA" id="ARBA00023136"/>
    </source>
</evidence>
<evidence type="ECO:0000313" key="10">
    <source>
        <dbReference type="Proteomes" id="UP000070226"/>
    </source>
</evidence>
<gene>
    <name evidence="9" type="ORF">HMPREF3233_00056</name>
</gene>
<dbReference type="GO" id="GO:0022857">
    <property type="term" value="F:transmembrane transporter activity"/>
    <property type="evidence" value="ECO:0007669"/>
    <property type="project" value="InterPro"/>
</dbReference>
<dbReference type="Pfam" id="PF01032">
    <property type="entry name" value="FecCD"/>
    <property type="match status" value="1"/>
</dbReference>
<keyword evidence="3" id="KW-0813">Transport</keyword>
<dbReference type="KEGG" id="vat:B7L28_08045"/>
<evidence type="ECO:0000256" key="4">
    <source>
        <dbReference type="ARBA" id="ARBA00022475"/>
    </source>
</evidence>
<sequence>MNVRLTYGITVFLLIVAIILSIIYGEVSVSMNDVQAYFYHILLGQEVNTIPSSAITYIRIPHIITAFLIGAGLSLTGLVMQTVMQNDLADPYLLGISSGANLGAVAAIILGITTFANVAGIGIFAFLGALIVAFIILSIANIMRRLDAVTMILIGFGINAFIMGLVSFAITLMADTSKTKSIQFWLLGSLQNVSVSLTTVLFVVIILGLIFFISQSRILDMMLLGEELSITMGRSLVVYRQIYIVIVSIIVGFIVYASGIIGFVGLVIPHCARFIVGQKHKRLIPLTMLIGGTFLIWADAIGRNIISGMELPIGVSAAVCGAPLFLWLLLKRGSKR</sequence>
<dbReference type="AlphaFoldDB" id="A0A133S7C3"/>
<dbReference type="CDD" id="cd06550">
    <property type="entry name" value="TM_ABC_iron-siderophores_like"/>
    <property type="match status" value="1"/>
</dbReference>
<keyword evidence="5 8" id="KW-0812">Transmembrane</keyword>
<keyword evidence="6 8" id="KW-1133">Transmembrane helix</keyword>
<dbReference type="PANTHER" id="PTHR30472">
    <property type="entry name" value="FERRIC ENTEROBACTIN TRANSPORT SYSTEM PERMEASE PROTEIN"/>
    <property type="match status" value="1"/>
</dbReference>
<comment type="subcellular location">
    <subcellularLocation>
        <location evidence="1">Cell membrane</location>
        <topology evidence="1">Multi-pass membrane protein</topology>
    </subcellularLocation>
</comment>
<comment type="caution">
    <text evidence="9">The sequence shown here is derived from an EMBL/GenBank/DDBJ whole genome shotgun (WGS) entry which is preliminary data.</text>
</comment>
<dbReference type="RefSeq" id="WP_060807041.1">
    <property type="nucleotide sequence ID" value="NZ_CP020566.1"/>
</dbReference>
<name>A0A133S7C3_9FIRM</name>
<dbReference type="PANTHER" id="PTHR30472:SF25">
    <property type="entry name" value="ABC TRANSPORTER PERMEASE PROTEIN MJ0876-RELATED"/>
    <property type="match status" value="1"/>
</dbReference>
<accession>A0A133S7C3</accession>
<organism evidence="9">
    <name type="scientific">Veillonella atypica</name>
    <dbReference type="NCBI Taxonomy" id="39777"/>
    <lineage>
        <taxon>Bacteria</taxon>
        <taxon>Bacillati</taxon>
        <taxon>Bacillota</taxon>
        <taxon>Negativicutes</taxon>
        <taxon>Veillonellales</taxon>
        <taxon>Veillonellaceae</taxon>
        <taxon>Veillonella</taxon>
    </lineage>
</organism>
<dbReference type="Gene3D" id="1.10.3470.10">
    <property type="entry name" value="ABC transporter involved in vitamin B12 uptake, BtuC"/>
    <property type="match status" value="1"/>
</dbReference>
<feature type="transmembrane region" description="Helical" evidence="8">
    <location>
        <begin position="313"/>
        <end position="330"/>
    </location>
</feature>
<feature type="transmembrane region" description="Helical" evidence="8">
    <location>
        <begin position="7"/>
        <end position="25"/>
    </location>
</feature>
<protein>
    <submittedName>
        <fullName evidence="9">Iron chelate uptake ABC transporter, FeCT family, permease protein</fullName>
    </submittedName>
</protein>
<reference evidence="9 10" key="1">
    <citation type="submission" date="2016-01" db="EMBL/GenBank/DDBJ databases">
        <authorList>
            <person name="Oliw E.H."/>
        </authorList>
    </citation>
    <scope>NUCLEOTIDE SEQUENCE [LARGE SCALE GENOMIC DNA]</scope>
    <source>
        <strain evidence="9 10">CMW7756B</strain>
    </source>
</reference>
<dbReference type="Proteomes" id="UP000070226">
    <property type="component" value="Unassembled WGS sequence"/>
</dbReference>
<feature type="transmembrane region" description="Helical" evidence="8">
    <location>
        <begin position="283"/>
        <end position="301"/>
    </location>
</feature>
<evidence type="ECO:0000256" key="8">
    <source>
        <dbReference type="SAM" id="Phobius"/>
    </source>
</evidence>
<feature type="transmembrane region" description="Helical" evidence="8">
    <location>
        <begin position="60"/>
        <end position="80"/>
    </location>
</feature>
<dbReference type="SUPFAM" id="SSF81345">
    <property type="entry name" value="ABC transporter involved in vitamin B12 uptake, BtuC"/>
    <property type="match status" value="1"/>
</dbReference>
<evidence type="ECO:0000256" key="1">
    <source>
        <dbReference type="ARBA" id="ARBA00004651"/>
    </source>
</evidence>
<keyword evidence="4" id="KW-1003">Cell membrane</keyword>
<dbReference type="FunFam" id="1.10.3470.10:FF:000001">
    <property type="entry name" value="Vitamin B12 ABC transporter permease BtuC"/>
    <property type="match status" value="1"/>
</dbReference>
<dbReference type="GO" id="GO:0005886">
    <property type="term" value="C:plasma membrane"/>
    <property type="evidence" value="ECO:0007669"/>
    <property type="project" value="UniProtKB-SubCell"/>
</dbReference>
<dbReference type="GO" id="GO:0033214">
    <property type="term" value="P:siderophore-iron import into cell"/>
    <property type="evidence" value="ECO:0007669"/>
    <property type="project" value="TreeGrafter"/>
</dbReference>
<feature type="transmembrane region" description="Helical" evidence="8">
    <location>
        <begin position="92"/>
        <end position="112"/>
    </location>
</feature>
<proteinExistence type="inferred from homology"/>
<feature type="transmembrane region" description="Helical" evidence="8">
    <location>
        <begin position="242"/>
        <end position="268"/>
    </location>
</feature>
<feature type="transmembrane region" description="Helical" evidence="8">
    <location>
        <begin position="118"/>
        <end position="140"/>
    </location>
</feature>
<dbReference type="PATRIC" id="fig|39777.7.peg.56"/>
<dbReference type="STRING" id="39777.B7L28_08045"/>
<comment type="similarity">
    <text evidence="2">Belongs to the binding-protein-dependent transport system permease family. FecCD subfamily.</text>
</comment>
<evidence type="ECO:0000313" key="9">
    <source>
        <dbReference type="EMBL" id="KXA65574.1"/>
    </source>
</evidence>
<feature type="transmembrane region" description="Helical" evidence="8">
    <location>
        <begin position="193"/>
        <end position="213"/>
    </location>
</feature>
<evidence type="ECO:0000256" key="5">
    <source>
        <dbReference type="ARBA" id="ARBA00022692"/>
    </source>
</evidence>
<dbReference type="EMBL" id="LRQT01000002">
    <property type="protein sequence ID" value="KXA65574.1"/>
    <property type="molecule type" value="Genomic_DNA"/>
</dbReference>
<feature type="transmembrane region" description="Helical" evidence="8">
    <location>
        <begin position="152"/>
        <end position="173"/>
    </location>
</feature>
<keyword evidence="7 8" id="KW-0472">Membrane</keyword>
<dbReference type="InterPro" id="IPR000522">
    <property type="entry name" value="ABC_transptr_permease_BtuC"/>
</dbReference>
<evidence type="ECO:0000256" key="6">
    <source>
        <dbReference type="ARBA" id="ARBA00022989"/>
    </source>
</evidence>
<evidence type="ECO:0000256" key="2">
    <source>
        <dbReference type="ARBA" id="ARBA00007935"/>
    </source>
</evidence>